<dbReference type="InterPro" id="IPR045378">
    <property type="entry name" value="LNT_N"/>
</dbReference>
<dbReference type="Proteomes" id="UP000319555">
    <property type="component" value="Unassembled WGS sequence"/>
</dbReference>
<reference evidence="11 12" key="1">
    <citation type="submission" date="2017-05" db="EMBL/GenBank/DDBJ databases">
        <authorList>
            <person name="Varghese N."/>
            <person name="Submissions S."/>
        </authorList>
    </citation>
    <scope>NUCLEOTIDE SEQUENCE [LARGE SCALE GENOMIC DNA]</scope>
    <source>
        <strain evidence="11 12">DSM 28009</strain>
    </source>
</reference>
<evidence type="ECO:0000256" key="4">
    <source>
        <dbReference type="ARBA" id="ARBA00022679"/>
    </source>
</evidence>
<keyword evidence="11" id="KW-0449">Lipoprotein</keyword>
<dbReference type="InterPro" id="IPR003010">
    <property type="entry name" value="C-N_Hydrolase"/>
</dbReference>
<comment type="subcellular location">
    <subcellularLocation>
        <location evidence="1 9">Cell membrane</location>
        <topology evidence="1 9">Multi-pass membrane protein</topology>
    </subcellularLocation>
</comment>
<keyword evidence="7 9" id="KW-0472">Membrane</keyword>
<dbReference type="AlphaFoldDB" id="A0A521EYU6"/>
<dbReference type="Pfam" id="PF00795">
    <property type="entry name" value="CN_hydrolase"/>
    <property type="match status" value="1"/>
</dbReference>
<dbReference type="GO" id="GO:0005886">
    <property type="term" value="C:plasma membrane"/>
    <property type="evidence" value="ECO:0007669"/>
    <property type="project" value="UniProtKB-SubCell"/>
</dbReference>
<dbReference type="Gene3D" id="3.60.110.10">
    <property type="entry name" value="Carbon-nitrogen hydrolase"/>
    <property type="match status" value="1"/>
</dbReference>
<dbReference type="HAMAP" id="MF_01148">
    <property type="entry name" value="Lnt"/>
    <property type="match status" value="1"/>
</dbReference>
<dbReference type="GO" id="GO:0042158">
    <property type="term" value="P:lipoprotein biosynthetic process"/>
    <property type="evidence" value="ECO:0007669"/>
    <property type="project" value="UniProtKB-UniRule"/>
</dbReference>
<dbReference type="SUPFAM" id="SSF56317">
    <property type="entry name" value="Carbon-nitrogen hydrolase"/>
    <property type="match status" value="1"/>
</dbReference>
<comment type="pathway">
    <text evidence="9">Protein modification; lipoprotein biosynthesis (N-acyl transfer).</text>
</comment>
<keyword evidence="3 9" id="KW-1003">Cell membrane</keyword>
<comment type="catalytic activity">
    <reaction evidence="9">
        <text>N-terminal S-1,2-diacyl-sn-glyceryl-L-cysteinyl-[lipoprotein] + a glycerophospholipid = N-acyl-S-1,2-diacyl-sn-glyceryl-L-cysteinyl-[lipoprotein] + a 2-acyl-sn-glycero-3-phospholipid + H(+)</text>
        <dbReference type="Rhea" id="RHEA:48228"/>
        <dbReference type="Rhea" id="RHEA-COMP:14681"/>
        <dbReference type="Rhea" id="RHEA-COMP:14684"/>
        <dbReference type="ChEBI" id="CHEBI:15378"/>
        <dbReference type="ChEBI" id="CHEBI:136912"/>
        <dbReference type="ChEBI" id="CHEBI:140656"/>
        <dbReference type="ChEBI" id="CHEBI:140657"/>
        <dbReference type="ChEBI" id="CHEBI:140660"/>
        <dbReference type="EC" id="2.3.1.269"/>
    </reaction>
</comment>
<dbReference type="NCBIfam" id="TIGR00546">
    <property type="entry name" value="lnt"/>
    <property type="match status" value="1"/>
</dbReference>
<organism evidence="11 12">
    <name type="scientific">Ruegeria faecimaris</name>
    <dbReference type="NCBI Taxonomy" id="686389"/>
    <lineage>
        <taxon>Bacteria</taxon>
        <taxon>Pseudomonadati</taxon>
        <taxon>Pseudomonadota</taxon>
        <taxon>Alphaproteobacteria</taxon>
        <taxon>Rhodobacterales</taxon>
        <taxon>Roseobacteraceae</taxon>
        <taxon>Ruegeria</taxon>
    </lineage>
</organism>
<dbReference type="InterPro" id="IPR036526">
    <property type="entry name" value="C-N_Hydrolase_sf"/>
</dbReference>
<dbReference type="PANTHER" id="PTHR38686">
    <property type="entry name" value="APOLIPOPROTEIN N-ACYLTRANSFERASE"/>
    <property type="match status" value="1"/>
</dbReference>
<sequence length="498" mass="53510">MSLIRAWPIWLRFVLSGLLGGLAAFGLAPFGYWVASVLALVLVAPIFQSTETRARAAWIGWAFGTGYFAHALSWIVEPFLVDADRHAWMAPFALVFMAGGLALFWALAFWVARRHGARGVSQALFLALAISLAECARGYVLTGFPWAGLAQVWVETPIAQLLSLFGPYGLGALTLVATLPLGAALALRSRVFVPLGISVASVALALGYAGTRPAVVETGHIVRLVQPNALQHQKWDPEFAPLFFARQIEFTAAEPQPDLIVWPETSVPAWLGSAQPYLDAIAEAAQGTPVVLGIQRGDGPRIYNSMIYLDVDGAQQGLYDKHHLAPFGEYVPFGDVMARFGIYGMAATTGHGFSAGSGAALLDAGPLGKALPLICYEAVFTQDVLSAPGRADFLLQITNDAWFGTRSGPYQHLAQAQMRAIEQGLPMMRSANTGVSAMIDPLGRITEALPLGQAGYIDAGLPAPHSPTAYSRMGDNTVFAVLLVLFSLFWYGLRRRNL</sequence>
<evidence type="ECO:0000313" key="11">
    <source>
        <dbReference type="EMBL" id="SMO88340.1"/>
    </source>
</evidence>
<feature type="domain" description="CN hydrolase" evidence="10">
    <location>
        <begin position="225"/>
        <end position="463"/>
    </location>
</feature>
<feature type="transmembrane region" description="Helical" evidence="9">
    <location>
        <begin position="88"/>
        <end position="111"/>
    </location>
</feature>
<keyword evidence="6 9" id="KW-1133">Transmembrane helix</keyword>
<feature type="transmembrane region" description="Helical" evidence="9">
    <location>
        <begin position="476"/>
        <end position="493"/>
    </location>
</feature>
<dbReference type="PANTHER" id="PTHR38686:SF1">
    <property type="entry name" value="APOLIPOPROTEIN N-ACYLTRANSFERASE"/>
    <property type="match status" value="1"/>
</dbReference>
<evidence type="ECO:0000256" key="2">
    <source>
        <dbReference type="ARBA" id="ARBA00010065"/>
    </source>
</evidence>
<evidence type="ECO:0000256" key="9">
    <source>
        <dbReference type="HAMAP-Rule" id="MF_01148"/>
    </source>
</evidence>
<feature type="transmembrane region" description="Helical" evidence="9">
    <location>
        <begin position="30"/>
        <end position="47"/>
    </location>
</feature>
<keyword evidence="8 9" id="KW-0012">Acyltransferase</keyword>
<evidence type="ECO:0000256" key="8">
    <source>
        <dbReference type="ARBA" id="ARBA00023315"/>
    </source>
</evidence>
<dbReference type="Pfam" id="PF20154">
    <property type="entry name" value="LNT_N"/>
    <property type="match status" value="1"/>
</dbReference>
<feature type="transmembrane region" description="Helical" evidence="9">
    <location>
        <begin position="123"/>
        <end position="146"/>
    </location>
</feature>
<dbReference type="CDD" id="cd07571">
    <property type="entry name" value="ALP_N-acyl_transferase"/>
    <property type="match status" value="1"/>
</dbReference>
<keyword evidence="5 9" id="KW-0812">Transmembrane</keyword>
<feature type="transmembrane region" description="Helical" evidence="9">
    <location>
        <begin position="158"/>
        <end position="179"/>
    </location>
</feature>
<feature type="transmembrane region" description="Helical" evidence="9">
    <location>
        <begin position="191"/>
        <end position="210"/>
    </location>
</feature>
<dbReference type="InterPro" id="IPR004563">
    <property type="entry name" value="Apolipo_AcylTrfase"/>
</dbReference>
<evidence type="ECO:0000256" key="7">
    <source>
        <dbReference type="ARBA" id="ARBA00023136"/>
    </source>
</evidence>
<comment type="function">
    <text evidence="9">Catalyzes the phospholipid dependent N-acylation of the N-terminal cysteine of apolipoprotein, the last step in lipoprotein maturation.</text>
</comment>
<dbReference type="RefSeq" id="WP_142639434.1">
    <property type="nucleotide sequence ID" value="NZ_FXTE01000014.1"/>
</dbReference>
<protein>
    <recommendedName>
        <fullName evidence="9">Apolipoprotein N-acyltransferase</fullName>
        <shortName evidence="9">ALP N-acyltransferase</shortName>
        <ecNumber evidence="9">2.3.1.269</ecNumber>
    </recommendedName>
</protein>
<dbReference type="EMBL" id="FXTE01000014">
    <property type="protein sequence ID" value="SMO88340.1"/>
    <property type="molecule type" value="Genomic_DNA"/>
</dbReference>
<evidence type="ECO:0000256" key="3">
    <source>
        <dbReference type="ARBA" id="ARBA00022475"/>
    </source>
</evidence>
<evidence type="ECO:0000256" key="5">
    <source>
        <dbReference type="ARBA" id="ARBA00022692"/>
    </source>
</evidence>
<proteinExistence type="inferred from homology"/>
<evidence type="ECO:0000313" key="12">
    <source>
        <dbReference type="Proteomes" id="UP000319555"/>
    </source>
</evidence>
<dbReference type="OrthoDB" id="9804277at2"/>
<keyword evidence="12" id="KW-1185">Reference proteome</keyword>
<evidence type="ECO:0000256" key="1">
    <source>
        <dbReference type="ARBA" id="ARBA00004651"/>
    </source>
</evidence>
<evidence type="ECO:0000256" key="6">
    <source>
        <dbReference type="ARBA" id="ARBA00022989"/>
    </source>
</evidence>
<name>A0A521EYU6_9RHOB</name>
<dbReference type="UniPathway" id="UPA00666"/>
<comment type="similarity">
    <text evidence="2 9">Belongs to the CN hydrolase family. Apolipoprotein N-acyltransferase subfamily.</text>
</comment>
<keyword evidence="4 9" id="KW-0808">Transferase</keyword>
<gene>
    <name evidence="9" type="primary">lnt</name>
    <name evidence="11" type="ORF">SAMN06265380_11469</name>
</gene>
<dbReference type="GO" id="GO:0016410">
    <property type="term" value="F:N-acyltransferase activity"/>
    <property type="evidence" value="ECO:0007669"/>
    <property type="project" value="UniProtKB-UniRule"/>
</dbReference>
<dbReference type="EC" id="2.3.1.269" evidence="9"/>
<feature type="transmembrane region" description="Helical" evidence="9">
    <location>
        <begin position="56"/>
        <end position="76"/>
    </location>
</feature>
<accession>A0A521EYU6</accession>
<evidence type="ECO:0000259" key="10">
    <source>
        <dbReference type="PROSITE" id="PS50263"/>
    </source>
</evidence>
<dbReference type="PROSITE" id="PS50263">
    <property type="entry name" value="CN_HYDROLASE"/>
    <property type="match status" value="1"/>
</dbReference>